<proteinExistence type="predicted"/>
<evidence type="ECO:0000313" key="3">
    <source>
        <dbReference type="Proteomes" id="UP001054945"/>
    </source>
</evidence>
<keyword evidence="3" id="KW-1185">Reference proteome</keyword>
<dbReference type="EMBL" id="BPLR01020537">
    <property type="protein sequence ID" value="GIX79798.1"/>
    <property type="molecule type" value="Genomic_DNA"/>
</dbReference>
<comment type="caution">
    <text evidence="2">The sequence shown here is derived from an EMBL/GenBank/DDBJ whole genome shotgun (WGS) entry which is preliminary data.</text>
</comment>
<organism evidence="2 3">
    <name type="scientific">Caerostris extrusa</name>
    <name type="common">Bark spider</name>
    <name type="synonym">Caerostris bankana</name>
    <dbReference type="NCBI Taxonomy" id="172846"/>
    <lineage>
        <taxon>Eukaryota</taxon>
        <taxon>Metazoa</taxon>
        <taxon>Ecdysozoa</taxon>
        <taxon>Arthropoda</taxon>
        <taxon>Chelicerata</taxon>
        <taxon>Arachnida</taxon>
        <taxon>Araneae</taxon>
        <taxon>Araneomorphae</taxon>
        <taxon>Entelegynae</taxon>
        <taxon>Araneoidea</taxon>
        <taxon>Araneidae</taxon>
        <taxon>Caerostris</taxon>
    </lineage>
</organism>
<dbReference type="AlphaFoldDB" id="A0AAV4N528"/>
<feature type="signal peptide" evidence="1">
    <location>
        <begin position="1"/>
        <end position="23"/>
    </location>
</feature>
<protein>
    <submittedName>
        <fullName evidence="2">Uncharacterized protein</fullName>
    </submittedName>
</protein>
<accession>A0AAV4N528</accession>
<evidence type="ECO:0000313" key="2">
    <source>
        <dbReference type="EMBL" id="GIX79798.1"/>
    </source>
</evidence>
<keyword evidence="1" id="KW-0732">Signal</keyword>
<sequence>MTTMFLPLCVLVVLASMPSDVQSIGGFGGKVGFRGKFGLGGIVDMVGQMAPLIPSDAEKDICMDVAQQSGQELLEVKKEIGNTCYAVCVMDTENFTIESPKGTLCCDIVGVGPTEPVMAVEHAIWLE</sequence>
<reference evidence="2 3" key="1">
    <citation type="submission" date="2021-06" db="EMBL/GenBank/DDBJ databases">
        <title>Caerostris extrusa draft genome.</title>
        <authorList>
            <person name="Kono N."/>
            <person name="Arakawa K."/>
        </authorList>
    </citation>
    <scope>NUCLEOTIDE SEQUENCE [LARGE SCALE GENOMIC DNA]</scope>
</reference>
<name>A0AAV4N528_CAEEX</name>
<feature type="chain" id="PRO_5043573701" evidence="1">
    <location>
        <begin position="24"/>
        <end position="127"/>
    </location>
</feature>
<gene>
    <name evidence="2" type="ORF">CEXT_77521</name>
</gene>
<evidence type="ECO:0000256" key="1">
    <source>
        <dbReference type="SAM" id="SignalP"/>
    </source>
</evidence>
<dbReference type="Proteomes" id="UP001054945">
    <property type="component" value="Unassembled WGS sequence"/>
</dbReference>